<organism evidence="1 2">
    <name type="scientific">Cebus imitator</name>
    <name type="common">Panamanian white-faced capuchin</name>
    <name type="synonym">Cebus capucinus imitator</name>
    <dbReference type="NCBI Taxonomy" id="2715852"/>
    <lineage>
        <taxon>Eukaryota</taxon>
        <taxon>Metazoa</taxon>
        <taxon>Chordata</taxon>
        <taxon>Craniata</taxon>
        <taxon>Vertebrata</taxon>
        <taxon>Euteleostomi</taxon>
        <taxon>Mammalia</taxon>
        <taxon>Eutheria</taxon>
        <taxon>Euarchontoglires</taxon>
        <taxon>Primates</taxon>
        <taxon>Haplorrhini</taxon>
        <taxon>Platyrrhini</taxon>
        <taxon>Cebidae</taxon>
        <taxon>Cebinae</taxon>
        <taxon>Cebus</taxon>
    </lineage>
</organism>
<reference evidence="1" key="2">
    <citation type="submission" date="2025-09" db="UniProtKB">
        <authorList>
            <consortium name="Ensembl"/>
        </authorList>
    </citation>
    <scope>IDENTIFICATION</scope>
</reference>
<evidence type="ECO:0000313" key="1">
    <source>
        <dbReference type="Ensembl" id="ENSCCAP00000019736.1"/>
    </source>
</evidence>
<keyword evidence="2" id="KW-1185">Reference proteome</keyword>
<dbReference type="OMA" id="NCLYSFP"/>
<proteinExistence type="predicted"/>
<evidence type="ECO:0000313" key="2">
    <source>
        <dbReference type="Proteomes" id="UP000233040"/>
    </source>
</evidence>
<name>A0A2K5QV12_CEBIM</name>
<reference evidence="1" key="1">
    <citation type="submission" date="2025-08" db="UniProtKB">
        <authorList>
            <consortium name="Ensembl"/>
        </authorList>
    </citation>
    <scope>IDENTIFICATION</scope>
</reference>
<sequence>MVHYQPYSFFIYAIVHKFSITVVDLISLSRVHIDYKCLHGIITFYWLNRNQYICYWFSSNCLSNYSPPLYAINCLYSFPLAFLEFLKTW</sequence>
<dbReference type="Proteomes" id="UP000233040">
    <property type="component" value="Unassembled WGS sequence"/>
</dbReference>
<dbReference type="AlphaFoldDB" id="A0A2K5QV12"/>
<accession>A0A2K5QV12</accession>
<dbReference type="Ensembl" id="ENSCCAT00000037220.1">
    <property type="protein sequence ID" value="ENSCCAP00000019736.1"/>
    <property type="gene ID" value="ENSCCAG00000027707.1"/>
</dbReference>
<protein>
    <submittedName>
        <fullName evidence="1">Uncharacterized protein</fullName>
    </submittedName>
</protein>
<dbReference type="GeneTree" id="ENSGT00910000147446"/>